<dbReference type="KEGG" id="ccur:IAR63_06180"/>
<organism evidence="1 2">
    <name type="scientific">Cylindrospermopsis curvispora GIHE-G1</name>
    <dbReference type="NCBI Taxonomy" id="2666332"/>
    <lineage>
        <taxon>Bacteria</taxon>
        <taxon>Bacillati</taxon>
        <taxon>Cyanobacteriota</taxon>
        <taxon>Cyanophyceae</taxon>
        <taxon>Nostocales</taxon>
        <taxon>Aphanizomenonaceae</taxon>
        <taxon>Cylindrospermopsis</taxon>
    </lineage>
</organism>
<name>A0A7H0F3I9_9CYAN</name>
<dbReference type="InterPro" id="IPR054273">
    <property type="entry name" value="DUF7004"/>
</dbReference>
<protein>
    <submittedName>
        <fullName evidence="1">Uncharacterized protein</fullName>
    </submittedName>
</protein>
<dbReference type="AlphaFoldDB" id="A0A7H0F3I9"/>
<dbReference type="Proteomes" id="UP000516013">
    <property type="component" value="Chromosome"/>
</dbReference>
<dbReference type="Pfam" id="PF22539">
    <property type="entry name" value="DUF7004"/>
    <property type="match status" value="1"/>
</dbReference>
<gene>
    <name evidence="1" type="ORF">IAR63_06180</name>
</gene>
<evidence type="ECO:0000313" key="1">
    <source>
        <dbReference type="EMBL" id="QNP30605.1"/>
    </source>
</evidence>
<accession>A0A7H0F3I9</accession>
<keyword evidence="2" id="KW-1185">Reference proteome</keyword>
<proteinExistence type="predicted"/>
<dbReference type="RefSeq" id="WP_187706968.1">
    <property type="nucleotide sequence ID" value="NZ_CP060822.1"/>
</dbReference>
<dbReference type="EMBL" id="CP060822">
    <property type="protein sequence ID" value="QNP30605.1"/>
    <property type="molecule type" value="Genomic_DNA"/>
</dbReference>
<evidence type="ECO:0000313" key="2">
    <source>
        <dbReference type="Proteomes" id="UP000516013"/>
    </source>
</evidence>
<reference evidence="1 2" key="1">
    <citation type="submission" date="2020-08" db="EMBL/GenBank/DDBJ databases">
        <title>Complete genome sequence of Raphidiopsis curvispora isolated from drinking water reservoir in South Korea.</title>
        <authorList>
            <person name="Jeong J."/>
        </authorList>
    </citation>
    <scope>NUCLEOTIDE SEQUENCE [LARGE SCALE GENOMIC DNA]</scope>
    <source>
        <strain evidence="1 2">GIHE-G1</strain>
    </source>
</reference>
<sequence>MSRIIKQLLNNRQVIFDKGSFDFWCVYVVEQNGSKQAPFDVDYFDYLNNISKHYETDKVYNDFVETYNKTSKIIDQNVLSLIDSLVLTYRVEHQALVEQWFVVIYAGMIAEENKQYAILKKRIKRLGMHQLLKLGYEPRIAANFSKGKKWRELDEIMKGLGF</sequence>